<dbReference type="Pfam" id="PF00146">
    <property type="entry name" value="NADHdh"/>
    <property type="match status" value="1"/>
</dbReference>
<dbReference type="InterPro" id="IPR052561">
    <property type="entry name" value="ComplexI_Subunit1"/>
</dbReference>
<dbReference type="PANTHER" id="PTHR43359:SF1">
    <property type="entry name" value="FORMATE HYDROGENLYASE SUBUNIT 4-RELATED"/>
    <property type="match status" value="1"/>
</dbReference>
<dbReference type="EMBL" id="CP099582">
    <property type="protein sequence ID" value="USS41329.1"/>
    <property type="molecule type" value="Genomic_DNA"/>
</dbReference>
<keyword evidence="2 5" id="KW-0812">Transmembrane</keyword>
<keyword evidence="7" id="KW-1185">Reference proteome</keyword>
<proteinExistence type="predicted"/>
<feature type="transmembrane region" description="Helical" evidence="5">
    <location>
        <begin position="67"/>
        <end position="88"/>
    </location>
</feature>
<evidence type="ECO:0000256" key="2">
    <source>
        <dbReference type="ARBA" id="ARBA00022692"/>
    </source>
</evidence>
<dbReference type="RefSeq" id="WP_253305270.1">
    <property type="nucleotide sequence ID" value="NZ_CP099582.1"/>
</dbReference>
<feature type="transmembrane region" description="Helical" evidence="5">
    <location>
        <begin position="267"/>
        <end position="289"/>
    </location>
</feature>
<feature type="transmembrane region" description="Helical" evidence="5">
    <location>
        <begin position="134"/>
        <end position="154"/>
    </location>
</feature>
<evidence type="ECO:0000256" key="4">
    <source>
        <dbReference type="ARBA" id="ARBA00023136"/>
    </source>
</evidence>
<reference evidence="6" key="1">
    <citation type="journal article" date="1998" name="Int. J. Syst. Bacteriol. 48 Pt">
        <title>Thermococcus guaymasensis sp. nov. and Thermococcus aggregans sp. nov., two novel thermophilic archaea isolated from the Guaymas Basin hydrothermal vent site.</title>
        <authorList>
            <person name="Canganella F."/>
            <person name="Jones W.J."/>
            <person name="Gambacorta A."/>
            <person name="Antranikian G."/>
        </authorList>
    </citation>
    <scope>NUCLEOTIDE SEQUENCE</scope>
    <source>
        <strain evidence="6">TY</strain>
    </source>
</reference>
<keyword evidence="3 5" id="KW-1133">Transmembrane helix</keyword>
<organism evidence="6 7">
    <name type="scientific">Thermococcus aggregans</name>
    <dbReference type="NCBI Taxonomy" id="110163"/>
    <lineage>
        <taxon>Archaea</taxon>
        <taxon>Methanobacteriati</taxon>
        <taxon>Methanobacteriota</taxon>
        <taxon>Thermococci</taxon>
        <taxon>Thermococcales</taxon>
        <taxon>Thermococcaceae</taxon>
        <taxon>Thermococcus</taxon>
    </lineage>
</organism>
<accession>A0A9E7MYT2</accession>
<dbReference type="GO" id="GO:0005886">
    <property type="term" value="C:plasma membrane"/>
    <property type="evidence" value="ECO:0007669"/>
    <property type="project" value="TreeGrafter"/>
</dbReference>
<keyword evidence="4 5" id="KW-0472">Membrane</keyword>
<comment type="subcellular location">
    <subcellularLocation>
        <location evidence="1">Membrane</location>
        <topology evidence="1">Multi-pass membrane protein</topology>
    </subcellularLocation>
</comment>
<feature type="transmembrane region" description="Helical" evidence="5">
    <location>
        <begin position="309"/>
        <end position="329"/>
    </location>
</feature>
<evidence type="ECO:0000256" key="1">
    <source>
        <dbReference type="ARBA" id="ARBA00004141"/>
    </source>
</evidence>
<evidence type="ECO:0000256" key="3">
    <source>
        <dbReference type="ARBA" id="ARBA00022989"/>
    </source>
</evidence>
<dbReference type="PANTHER" id="PTHR43359">
    <property type="entry name" value="FORMATE HYDROGENLYASE SUBUNIT 4"/>
    <property type="match status" value="1"/>
</dbReference>
<evidence type="ECO:0000313" key="7">
    <source>
        <dbReference type="Proteomes" id="UP001055732"/>
    </source>
</evidence>
<protein>
    <submittedName>
        <fullName evidence="6">Respiratory chain complex I subunit 1 family protein</fullName>
    </submittedName>
</protein>
<dbReference type="Proteomes" id="UP001055732">
    <property type="component" value="Chromosome"/>
</dbReference>
<evidence type="ECO:0000256" key="5">
    <source>
        <dbReference type="SAM" id="Phobius"/>
    </source>
</evidence>
<sequence length="330" mass="36317">MNIIYITLGLIAIYLYVSFVSLLWEGLDRKLVARMQRRIGPPILQPFYDFLKLLSKESIIPRDANKLFELAPVLALASSIALLAYTPLGFEPLLATKGDVIVFIYLLTLIAFIRVIGAVSSGSPYAQIGAQREIVMIASREVPMMLGLFAILWRLSKLGVEKPFSLGTFYQYNIWEIGTPATIVGTLILLVVFIFWLASEIEVGYFNIPEAETEVAEGPMAEYSGRHLALFKLSNALKEFASASLVVAIFFPWGLSGYLGISGIGALIIDLLFHTLKVFAVLFVSMSVFRAVTGRLKITQAVGMFWSRIIPMSLIGVILLAIDVLGGVIA</sequence>
<dbReference type="KEGG" id="tagg:NF865_03835"/>
<feature type="transmembrane region" description="Helical" evidence="5">
    <location>
        <begin position="6"/>
        <end position="27"/>
    </location>
</feature>
<evidence type="ECO:0000313" key="6">
    <source>
        <dbReference type="EMBL" id="USS41329.1"/>
    </source>
</evidence>
<feature type="transmembrane region" description="Helical" evidence="5">
    <location>
        <begin position="240"/>
        <end position="261"/>
    </location>
</feature>
<feature type="transmembrane region" description="Helical" evidence="5">
    <location>
        <begin position="174"/>
        <end position="198"/>
    </location>
</feature>
<dbReference type="InterPro" id="IPR001694">
    <property type="entry name" value="NADH_UbQ_OxRdtase_su1/FPO"/>
</dbReference>
<feature type="transmembrane region" description="Helical" evidence="5">
    <location>
        <begin position="100"/>
        <end position="122"/>
    </location>
</feature>
<reference evidence="6" key="2">
    <citation type="submission" date="2022-06" db="EMBL/GenBank/DDBJ databases">
        <authorList>
            <person name="Park Y.-J."/>
        </authorList>
    </citation>
    <scope>NUCLEOTIDE SEQUENCE</scope>
    <source>
        <strain evidence="6">TY</strain>
    </source>
</reference>
<dbReference type="AlphaFoldDB" id="A0A9E7MYT2"/>
<gene>
    <name evidence="6" type="ORF">NF865_03835</name>
</gene>
<name>A0A9E7MYT2_THEAG</name>